<name>A0AAV7TB53_PLEWA</name>
<dbReference type="AlphaFoldDB" id="A0AAV7TB53"/>
<comment type="caution">
    <text evidence="1">The sequence shown here is derived from an EMBL/GenBank/DDBJ whole genome shotgun (WGS) entry which is preliminary data.</text>
</comment>
<organism evidence="1 2">
    <name type="scientific">Pleurodeles waltl</name>
    <name type="common">Iberian ribbed newt</name>
    <dbReference type="NCBI Taxonomy" id="8319"/>
    <lineage>
        <taxon>Eukaryota</taxon>
        <taxon>Metazoa</taxon>
        <taxon>Chordata</taxon>
        <taxon>Craniata</taxon>
        <taxon>Vertebrata</taxon>
        <taxon>Euteleostomi</taxon>
        <taxon>Amphibia</taxon>
        <taxon>Batrachia</taxon>
        <taxon>Caudata</taxon>
        <taxon>Salamandroidea</taxon>
        <taxon>Salamandridae</taxon>
        <taxon>Pleurodelinae</taxon>
        <taxon>Pleurodeles</taxon>
    </lineage>
</organism>
<dbReference type="Proteomes" id="UP001066276">
    <property type="component" value="Chromosome 4_1"/>
</dbReference>
<gene>
    <name evidence="1" type="ORF">NDU88_005372</name>
</gene>
<reference evidence="1" key="1">
    <citation type="journal article" date="2022" name="bioRxiv">
        <title>Sequencing and chromosome-scale assembly of the giantPleurodeles waltlgenome.</title>
        <authorList>
            <person name="Brown T."/>
            <person name="Elewa A."/>
            <person name="Iarovenko S."/>
            <person name="Subramanian E."/>
            <person name="Araus A.J."/>
            <person name="Petzold A."/>
            <person name="Susuki M."/>
            <person name="Suzuki K.-i.T."/>
            <person name="Hayashi T."/>
            <person name="Toyoda A."/>
            <person name="Oliveira C."/>
            <person name="Osipova E."/>
            <person name="Leigh N.D."/>
            <person name="Simon A."/>
            <person name="Yun M.H."/>
        </authorList>
    </citation>
    <scope>NUCLEOTIDE SEQUENCE</scope>
    <source>
        <strain evidence="1">20211129_DDA</strain>
        <tissue evidence="1">Liver</tissue>
    </source>
</reference>
<evidence type="ECO:0000313" key="1">
    <source>
        <dbReference type="EMBL" id="KAJ1173541.1"/>
    </source>
</evidence>
<evidence type="ECO:0000313" key="2">
    <source>
        <dbReference type="Proteomes" id="UP001066276"/>
    </source>
</evidence>
<sequence>MENGVTSTPQDQILTPQAKENMDKLDTTLKEIRDSRQAIENRLEPLLRWIAWRHRTQKGAWLCFPTSLRR</sequence>
<accession>A0AAV7TB53</accession>
<dbReference type="EMBL" id="JANPWB010000007">
    <property type="protein sequence ID" value="KAJ1173541.1"/>
    <property type="molecule type" value="Genomic_DNA"/>
</dbReference>
<protein>
    <submittedName>
        <fullName evidence="1">Uncharacterized protein</fullName>
    </submittedName>
</protein>
<keyword evidence="2" id="KW-1185">Reference proteome</keyword>
<proteinExistence type="predicted"/>